<dbReference type="EMBL" id="JAATIQ010000072">
    <property type="protein sequence ID" value="KAF4388651.1"/>
    <property type="molecule type" value="Genomic_DNA"/>
</dbReference>
<feature type="signal peptide" evidence="2">
    <location>
        <begin position="1"/>
        <end position="26"/>
    </location>
</feature>
<feature type="chain" id="PRO_5029873648" evidence="2">
    <location>
        <begin position="27"/>
        <end position="174"/>
    </location>
</feature>
<reference evidence="3 4" key="1">
    <citation type="journal article" date="2020" name="bioRxiv">
        <title>Sequence and annotation of 42 cannabis genomes reveals extensive copy number variation in cannabinoid synthesis and pathogen resistance genes.</title>
        <authorList>
            <person name="Mckernan K.J."/>
            <person name="Helbert Y."/>
            <person name="Kane L.T."/>
            <person name="Ebling H."/>
            <person name="Zhang L."/>
            <person name="Liu B."/>
            <person name="Eaton Z."/>
            <person name="Mclaughlin S."/>
            <person name="Kingan S."/>
            <person name="Baybayan P."/>
            <person name="Concepcion G."/>
            <person name="Jordan M."/>
            <person name="Riva A."/>
            <person name="Barbazuk W."/>
            <person name="Harkins T."/>
        </authorList>
    </citation>
    <scope>NUCLEOTIDE SEQUENCE [LARGE SCALE GENOMIC DNA]</scope>
    <source>
        <strain evidence="4">cv. Jamaican Lion 4</strain>
        <tissue evidence="3">Leaf</tissue>
    </source>
</reference>
<gene>
    <name evidence="3" type="ORF">G4B88_018928</name>
</gene>
<dbReference type="AlphaFoldDB" id="A0A7J6H0V3"/>
<feature type="compositionally biased region" description="Basic and acidic residues" evidence="1">
    <location>
        <begin position="92"/>
        <end position="101"/>
    </location>
</feature>
<dbReference type="Proteomes" id="UP000583929">
    <property type="component" value="Unassembled WGS sequence"/>
</dbReference>
<organism evidence="3 4">
    <name type="scientific">Cannabis sativa</name>
    <name type="common">Hemp</name>
    <name type="synonym">Marijuana</name>
    <dbReference type="NCBI Taxonomy" id="3483"/>
    <lineage>
        <taxon>Eukaryota</taxon>
        <taxon>Viridiplantae</taxon>
        <taxon>Streptophyta</taxon>
        <taxon>Embryophyta</taxon>
        <taxon>Tracheophyta</taxon>
        <taxon>Spermatophyta</taxon>
        <taxon>Magnoliopsida</taxon>
        <taxon>eudicotyledons</taxon>
        <taxon>Gunneridae</taxon>
        <taxon>Pentapetalae</taxon>
        <taxon>rosids</taxon>
        <taxon>fabids</taxon>
        <taxon>Rosales</taxon>
        <taxon>Cannabaceae</taxon>
        <taxon>Cannabis</taxon>
    </lineage>
</organism>
<evidence type="ECO:0000256" key="1">
    <source>
        <dbReference type="SAM" id="MobiDB-lite"/>
    </source>
</evidence>
<sequence length="174" mass="19905">MSSSFAFLGGKALILSKLSCLLFSTAVEVSHSWWFHRASFLAFHMPVEHQAPSHLNHEPSIPSVTKPSNTDGRDLLELQAFEHSHLHKRERPRNTNKEKGKIKSHIPAPTTGGGEEKPRWREVEAEVEPLSQIWRLNCCRGRRRSRGREKMGFMLLHFVEGWLRSPEKKSSSSD</sequence>
<proteinExistence type="predicted"/>
<evidence type="ECO:0000256" key="2">
    <source>
        <dbReference type="SAM" id="SignalP"/>
    </source>
</evidence>
<keyword evidence="4" id="KW-1185">Reference proteome</keyword>
<evidence type="ECO:0000313" key="3">
    <source>
        <dbReference type="EMBL" id="KAF4388651.1"/>
    </source>
</evidence>
<name>A0A7J6H0V3_CANSA</name>
<comment type="caution">
    <text evidence="3">The sequence shown here is derived from an EMBL/GenBank/DDBJ whole genome shotgun (WGS) entry which is preliminary data.</text>
</comment>
<evidence type="ECO:0000313" key="4">
    <source>
        <dbReference type="Proteomes" id="UP000583929"/>
    </source>
</evidence>
<accession>A0A7J6H0V3</accession>
<keyword evidence="2" id="KW-0732">Signal</keyword>
<feature type="region of interest" description="Disordered" evidence="1">
    <location>
        <begin position="87"/>
        <end position="120"/>
    </location>
</feature>
<protein>
    <submittedName>
        <fullName evidence="3">Uncharacterized protein</fullName>
    </submittedName>
</protein>